<dbReference type="EMBL" id="JBDXSU010000001">
    <property type="protein sequence ID" value="MFB5188923.1"/>
    <property type="molecule type" value="Genomic_DNA"/>
</dbReference>
<dbReference type="Proteomes" id="UP001579974">
    <property type="component" value="Unassembled WGS sequence"/>
</dbReference>
<comment type="caution">
    <text evidence="1">The sequence shown here is derived from an EMBL/GenBank/DDBJ whole genome shotgun (WGS) entry which is preliminary data.</text>
</comment>
<evidence type="ECO:0000313" key="1">
    <source>
        <dbReference type="EMBL" id="MFB5188923.1"/>
    </source>
</evidence>
<name>A0ABV5A9F9_9BACL</name>
<evidence type="ECO:0000313" key="2">
    <source>
        <dbReference type="Proteomes" id="UP001579974"/>
    </source>
</evidence>
<protein>
    <submittedName>
        <fullName evidence="1">Uncharacterized protein</fullName>
    </submittedName>
</protein>
<proteinExistence type="predicted"/>
<gene>
    <name evidence="1" type="ORF">KKP3000_001362</name>
</gene>
<accession>A0ABV5A9F9</accession>
<dbReference type="RefSeq" id="WP_275475749.1">
    <property type="nucleotide sequence ID" value="NZ_CP162940.1"/>
</dbReference>
<keyword evidence="2" id="KW-1185">Reference proteome</keyword>
<reference evidence="1 2" key="1">
    <citation type="journal article" date="2024" name="Int. J. Mol. Sci.">
        <title>Exploration of Alicyclobacillus spp. Genome in Search of Antibiotic Resistance.</title>
        <authorList>
            <person name="Bucka-Kolendo J."/>
            <person name="Kiousi D.E."/>
            <person name="Dekowska A."/>
            <person name="Mikolajczuk-Szczyrba A."/>
            <person name="Karadedos D.M."/>
            <person name="Michael P."/>
            <person name="Galanis A."/>
            <person name="Sokolowska B."/>
        </authorList>
    </citation>
    <scope>NUCLEOTIDE SEQUENCE [LARGE SCALE GENOMIC DNA]</scope>
    <source>
        <strain evidence="1 2">KKP 3000</strain>
    </source>
</reference>
<organism evidence="1 2">
    <name type="scientific">Alicyclobacillus fastidiosus</name>
    <dbReference type="NCBI Taxonomy" id="392011"/>
    <lineage>
        <taxon>Bacteria</taxon>
        <taxon>Bacillati</taxon>
        <taxon>Bacillota</taxon>
        <taxon>Bacilli</taxon>
        <taxon>Bacillales</taxon>
        <taxon>Alicyclobacillaceae</taxon>
        <taxon>Alicyclobacillus</taxon>
    </lineage>
</organism>
<sequence length="65" mass="7573">MEGFAFTEAERVTIEDVIQQTGAERWRVEIAALRMRSHPELRGFDLLQWIRESISSSTTHPSENR</sequence>